<keyword evidence="4" id="KW-1185">Reference proteome</keyword>
<feature type="coiled-coil region" evidence="1">
    <location>
        <begin position="82"/>
        <end position="140"/>
    </location>
</feature>
<accession>A0ABS1VCC2</accession>
<sequence>MSDVVLDKKAAAAAERQARAEEARQRRAEEAARFAEEQRALGRVRVGGWIQPERKDEAEAMLRRMLEGEVLASGPDGRDDRIRQLEQELAAARSEAEHARLLRDELQTAKQAAAELQGRVTQAEARATAAEARTAAAERRATEAARLLEQPGLRGKLGAWLLKG</sequence>
<name>A0ABS1VCC2_9PROT</name>
<protein>
    <recommendedName>
        <fullName evidence="5">Mobilization protein</fullName>
    </recommendedName>
</protein>
<gene>
    <name evidence="3" type="ORF">JMJ55_28765</name>
</gene>
<feature type="region of interest" description="Disordered" evidence="2">
    <location>
        <begin position="1"/>
        <end position="25"/>
    </location>
</feature>
<evidence type="ECO:0000256" key="2">
    <source>
        <dbReference type="SAM" id="MobiDB-lite"/>
    </source>
</evidence>
<reference evidence="3 4" key="1">
    <citation type="submission" date="2021-01" db="EMBL/GenBank/DDBJ databases">
        <title>Belnapia mucosa sp. nov. and Belnapia arida sp. nov., isolated from the Tabernas Desert (Almeria, Spain).</title>
        <authorList>
            <person name="Molina-Menor E."/>
            <person name="Vidal-Verdu A."/>
            <person name="Calonge A."/>
            <person name="Satari L."/>
            <person name="Pereto Magraner J."/>
            <person name="Porcar Miralles M."/>
        </authorList>
    </citation>
    <scope>NUCLEOTIDE SEQUENCE [LARGE SCALE GENOMIC DNA]</scope>
    <source>
        <strain evidence="3 4">T6</strain>
    </source>
</reference>
<evidence type="ECO:0000313" key="4">
    <source>
        <dbReference type="Proteomes" id="UP000606490"/>
    </source>
</evidence>
<organism evidence="3 4">
    <name type="scientific">Belnapia mucosa</name>
    <dbReference type="NCBI Taxonomy" id="2804532"/>
    <lineage>
        <taxon>Bacteria</taxon>
        <taxon>Pseudomonadati</taxon>
        <taxon>Pseudomonadota</taxon>
        <taxon>Alphaproteobacteria</taxon>
        <taxon>Acetobacterales</taxon>
        <taxon>Roseomonadaceae</taxon>
        <taxon>Belnapia</taxon>
    </lineage>
</organism>
<dbReference type="RefSeq" id="WP_202829048.1">
    <property type="nucleotide sequence ID" value="NZ_JAEUXJ010000033.1"/>
</dbReference>
<dbReference type="EMBL" id="JAEUXJ010000033">
    <property type="protein sequence ID" value="MBL6459316.1"/>
    <property type="molecule type" value="Genomic_DNA"/>
</dbReference>
<keyword evidence="1" id="KW-0175">Coiled coil</keyword>
<dbReference type="Proteomes" id="UP000606490">
    <property type="component" value="Unassembled WGS sequence"/>
</dbReference>
<comment type="caution">
    <text evidence="3">The sequence shown here is derived from an EMBL/GenBank/DDBJ whole genome shotgun (WGS) entry which is preliminary data.</text>
</comment>
<evidence type="ECO:0008006" key="5">
    <source>
        <dbReference type="Google" id="ProtNLM"/>
    </source>
</evidence>
<proteinExistence type="predicted"/>
<evidence type="ECO:0000313" key="3">
    <source>
        <dbReference type="EMBL" id="MBL6459316.1"/>
    </source>
</evidence>
<evidence type="ECO:0000256" key="1">
    <source>
        <dbReference type="SAM" id="Coils"/>
    </source>
</evidence>